<dbReference type="Gene3D" id="3.40.50.300">
    <property type="entry name" value="P-loop containing nucleotide triphosphate hydrolases"/>
    <property type="match status" value="1"/>
</dbReference>
<evidence type="ECO:0000259" key="2">
    <source>
        <dbReference type="Pfam" id="PF05970"/>
    </source>
</evidence>
<organism evidence="3 4">
    <name type="scientific">Apodospora peruviana</name>
    <dbReference type="NCBI Taxonomy" id="516989"/>
    <lineage>
        <taxon>Eukaryota</taxon>
        <taxon>Fungi</taxon>
        <taxon>Dikarya</taxon>
        <taxon>Ascomycota</taxon>
        <taxon>Pezizomycotina</taxon>
        <taxon>Sordariomycetes</taxon>
        <taxon>Sordariomycetidae</taxon>
        <taxon>Sordariales</taxon>
        <taxon>Lasiosphaeriaceae</taxon>
        <taxon>Apodospora</taxon>
    </lineage>
</organism>
<dbReference type="EMBL" id="JAUEDM010000008">
    <property type="protein sequence ID" value="KAK3312955.1"/>
    <property type="molecule type" value="Genomic_DNA"/>
</dbReference>
<dbReference type="PANTHER" id="PTHR47642">
    <property type="entry name" value="ATP-DEPENDENT DNA HELICASE"/>
    <property type="match status" value="1"/>
</dbReference>
<dbReference type="GO" id="GO:0005524">
    <property type="term" value="F:ATP binding"/>
    <property type="evidence" value="ECO:0007669"/>
    <property type="project" value="UniProtKB-KW"/>
</dbReference>
<keyword evidence="1" id="KW-0234">DNA repair</keyword>
<dbReference type="Proteomes" id="UP001283341">
    <property type="component" value="Unassembled WGS sequence"/>
</dbReference>
<name>A0AAE0HU62_9PEZI</name>
<dbReference type="GO" id="GO:0006281">
    <property type="term" value="P:DNA repair"/>
    <property type="evidence" value="ECO:0007669"/>
    <property type="project" value="UniProtKB-KW"/>
</dbReference>
<keyword evidence="4" id="KW-1185">Reference proteome</keyword>
<dbReference type="PANTHER" id="PTHR47642:SF6">
    <property type="entry name" value="ATP-DEPENDENT DNA HELICASE"/>
    <property type="match status" value="1"/>
</dbReference>
<feature type="domain" description="DNA helicase Pif1-like DEAD-box helicase" evidence="2">
    <location>
        <begin position="3"/>
        <end position="61"/>
    </location>
</feature>
<reference evidence="3" key="2">
    <citation type="submission" date="2023-06" db="EMBL/GenBank/DDBJ databases">
        <authorList>
            <consortium name="Lawrence Berkeley National Laboratory"/>
            <person name="Haridas S."/>
            <person name="Hensen N."/>
            <person name="Bonometti L."/>
            <person name="Westerberg I."/>
            <person name="Brannstrom I.O."/>
            <person name="Guillou S."/>
            <person name="Cros-Aarteil S."/>
            <person name="Calhoun S."/>
            <person name="Kuo A."/>
            <person name="Mondo S."/>
            <person name="Pangilinan J."/>
            <person name="Riley R."/>
            <person name="Labutti K."/>
            <person name="Andreopoulos B."/>
            <person name="Lipzen A."/>
            <person name="Chen C."/>
            <person name="Yanf M."/>
            <person name="Daum C."/>
            <person name="Ng V."/>
            <person name="Clum A."/>
            <person name="Steindorff A."/>
            <person name="Ohm R."/>
            <person name="Martin F."/>
            <person name="Silar P."/>
            <person name="Natvig D."/>
            <person name="Lalanne C."/>
            <person name="Gautier V."/>
            <person name="Ament-Velasquez S.L."/>
            <person name="Kruys A."/>
            <person name="Hutchinson M.I."/>
            <person name="Powell A.J."/>
            <person name="Barry K."/>
            <person name="Miller A.N."/>
            <person name="Grigoriev I.V."/>
            <person name="Debuchy R."/>
            <person name="Gladieux P."/>
            <person name="Thoren M.H."/>
            <person name="Johannesson H."/>
        </authorList>
    </citation>
    <scope>NUCLEOTIDE SEQUENCE</scope>
    <source>
        <strain evidence="3">CBS 118394</strain>
    </source>
</reference>
<comment type="catalytic activity">
    <reaction evidence="1">
        <text>ATP + H2O = ADP + phosphate + H(+)</text>
        <dbReference type="Rhea" id="RHEA:13065"/>
        <dbReference type="ChEBI" id="CHEBI:15377"/>
        <dbReference type="ChEBI" id="CHEBI:15378"/>
        <dbReference type="ChEBI" id="CHEBI:30616"/>
        <dbReference type="ChEBI" id="CHEBI:43474"/>
        <dbReference type="ChEBI" id="CHEBI:456216"/>
        <dbReference type="EC" id="5.6.2.3"/>
    </reaction>
</comment>
<keyword evidence="1" id="KW-0067">ATP-binding</keyword>
<dbReference type="InterPro" id="IPR010285">
    <property type="entry name" value="DNA_helicase_pif1-like_DEAD"/>
</dbReference>
<evidence type="ECO:0000313" key="3">
    <source>
        <dbReference type="EMBL" id="KAK3312955.1"/>
    </source>
</evidence>
<dbReference type="Pfam" id="PF05970">
    <property type="entry name" value="PIF1"/>
    <property type="match status" value="1"/>
</dbReference>
<comment type="similarity">
    <text evidence="1">Belongs to the helicase family.</text>
</comment>
<dbReference type="GO" id="GO:0016787">
    <property type="term" value="F:hydrolase activity"/>
    <property type="evidence" value="ECO:0007669"/>
    <property type="project" value="UniProtKB-KW"/>
</dbReference>
<dbReference type="InterPro" id="IPR027417">
    <property type="entry name" value="P-loop_NTPase"/>
</dbReference>
<keyword evidence="1" id="KW-0347">Helicase</keyword>
<comment type="caution">
    <text evidence="3">The sequence shown here is derived from an EMBL/GenBank/DDBJ whole genome shotgun (WGS) entry which is preliminary data.</text>
</comment>
<keyword evidence="1" id="KW-0378">Hydrolase</keyword>
<dbReference type="AlphaFoldDB" id="A0AAE0HU62"/>
<protein>
    <recommendedName>
        <fullName evidence="1">ATP-dependent DNA helicase</fullName>
        <ecNumber evidence="1">5.6.2.3</ecNumber>
    </recommendedName>
</protein>
<keyword evidence="1" id="KW-0227">DNA damage</keyword>
<dbReference type="InterPro" id="IPR051055">
    <property type="entry name" value="PIF1_helicase"/>
</dbReference>
<keyword evidence="1" id="KW-0233">DNA recombination</keyword>
<dbReference type="GO" id="GO:0000723">
    <property type="term" value="P:telomere maintenance"/>
    <property type="evidence" value="ECO:0007669"/>
    <property type="project" value="InterPro"/>
</dbReference>
<reference evidence="3" key="1">
    <citation type="journal article" date="2023" name="Mol. Phylogenet. Evol.">
        <title>Genome-scale phylogeny and comparative genomics of the fungal order Sordariales.</title>
        <authorList>
            <person name="Hensen N."/>
            <person name="Bonometti L."/>
            <person name="Westerberg I."/>
            <person name="Brannstrom I.O."/>
            <person name="Guillou S."/>
            <person name="Cros-Aarteil S."/>
            <person name="Calhoun S."/>
            <person name="Haridas S."/>
            <person name="Kuo A."/>
            <person name="Mondo S."/>
            <person name="Pangilinan J."/>
            <person name="Riley R."/>
            <person name="LaButti K."/>
            <person name="Andreopoulos B."/>
            <person name="Lipzen A."/>
            <person name="Chen C."/>
            <person name="Yan M."/>
            <person name="Daum C."/>
            <person name="Ng V."/>
            <person name="Clum A."/>
            <person name="Steindorff A."/>
            <person name="Ohm R.A."/>
            <person name="Martin F."/>
            <person name="Silar P."/>
            <person name="Natvig D.O."/>
            <person name="Lalanne C."/>
            <person name="Gautier V."/>
            <person name="Ament-Velasquez S.L."/>
            <person name="Kruys A."/>
            <person name="Hutchinson M.I."/>
            <person name="Powell A.J."/>
            <person name="Barry K."/>
            <person name="Miller A.N."/>
            <person name="Grigoriev I.V."/>
            <person name="Debuchy R."/>
            <person name="Gladieux P."/>
            <person name="Hiltunen Thoren M."/>
            <person name="Johannesson H."/>
        </authorList>
    </citation>
    <scope>NUCLEOTIDE SEQUENCE</scope>
    <source>
        <strain evidence="3">CBS 118394</strain>
    </source>
</reference>
<sequence>MDWQEKYLLIVDEVSMLGARTLYAVNEQLCTLRESSKDFGGISLVLFCGDFHQFRPVQERSILLPSMAFPWNEESSFTIEQRRQHDKAHSLWNKTTVVVLNEQVRAAGDLRLPQLLTRVRHGIQDQADLDFLNSTCYHGGSRIPWESGITVVTPLNRNRWNLNTEATLSFQKQQQALLRIFVSEHKWGDDLPTEEKAVLMLSQGDDSAIPIPAIFMFVPGMPVVVNQNTHQGLKLVNGASYTALDVILDKNFPGHRISGNTILHFGPPAGVLLTSETTKEFQFVGMPPGTILLTATSIKIEAQRKRPWQRNAVTRRGIPCVAAFACTDKVQGRTLDQVALELRGTRTMVMNNEVVASQCDPYSLYVQLSRCRTLEGIRLLSKVRERDFIGNSVPENMTAAEKRLKQLSEATVGVAETWGW</sequence>
<evidence type="ECO:0000313" key="4">
    <source>
        <dbReference type="Proteomes" id="UP001283341"/>
    </source>
</evidence>
<proteinExistence type="inferred from homology"/>
<dbReference type="EC" id="5.6.2.3" evidence="1"/>
<dbReference type="GO" id="GO:0043139">
    <property type="term" value="F:5'-3' DNA helicase activity"/>
    <property type="evidence" value="ECO:0007669"/>
    <property type="project" value="UniProtKB-EC"/>
</dbReference>
<dbReference type="GO" id="GO:0006310">
    <property type="term" value="P:DNA recombination"/>
    <property type="evidence" value="ECO:0007669"/>
    <property type="project" value="UniProtKB-KW"/>
</dbReference>
<evidence type="ECO:0000256" key="1">
    <source>
        <dbReference type="RuleBase" id="RU363044"/>
    </source>
</evidence>
<comment type="cofactor">
    <cofactor evidence="1">
        <name>Mg(2+)</name>
        <dbReference type="ChEBI" id="CHEBI:18420"/>
    </cofactor>
</comment>
<gene>
    <name evidence="3" type="ORF">B0H66DRAFT_538044</name>
</gene>
<dbReference type="SUPFAM" id="SSF52540">
    <property type="entry name" value="P-loop containing nucleoside triphosphate hydrolases"/>
    <property type="match status" value="1"/>
</dbReference>
<accession>A0AAE0HU62</accession>
<keyword evidence="1" id="KW-0547">Nucleotide-binding</keyword>